<comment type="caution">
    <text evidence="2">The sequence shown here is derived from an EMBL/GenBank/DDBJ whole genome shotgun (WGS) entry which is preliminary data.</text>
</comment>
<evidence type="ECO:0000313" key="3">
    <source>
        <dbReference type="Proteomes" id="UP000177690"/>
    </source>
</evidence>
<keyword evidence="1" id="KW-0472">Membrane</keyword>
<protein>
    <submittedName>
        <fullName evidence="2">Uncharacterized protein</fullName>
    </submittedName>
</protein>
<name>A0A1G1ZUF4_9BACT</name>
<sequence length="177" mass="20431">MDTQNLLERERMTTVWPWRLFVTSLIVLIAAVLYYVGLAFGYKTYLNSGIEKKDVEIAELAALIPKEDQARLMRFYNQIQSLKNLLDQHVVSSKILPLIEKNTNKKIFYNKLDLDVAQRSLNLDGIAESYQILAQQLEAFKQTPGVERFLLNNSQFNQGVVRFNVTVVLKSELFKSK</sequence>
<accession>A0A1G1ZUF4</accession>
<evidence type="ECO:0000256" key="1">
    <source>
        <dbReference type="SAM" id="Phobius"/>
    </source>
</evidence>
<reference evidence="2 3" key="1">
    <citation type="journal article" date="2016" name="Nat. Commun.">
        <title>Thousands of microbial genomes shed light on interconnected biogeochemical processes in an aquifer system.</title>
        <authorList>
            <person name="Anantharaman K."/>
            <person name="Brown C.T."/>
            <person name="Hug L.A."/>
            <person name="Sharon I."/>
            <person name="Castelle C.J."/>
            <person name="Probst A.J."/>
            <person name="Thomas B.C."/>
            <person name="Singh A."/>
            <person name="Wilkins M.J."/>
            <person name="Karaoz U."/>
            <person name="Brodie E.L."/>
            <person name="Williams K.H."/>
            <person name="Hubbard S.S."/>
            <person name="Banfield J.F."/>
        </authorList>
    </citation>
    <scope>NUCLEOTIDE SEQUENCE [LARGE SCALE GENOMIC DNA]</scope>
</reference>
<dbReference type="STRING" id="1798409.A3I24_02380"/>
<dbReference type="AlphaFoldDB" id="A0A1G1ZUF4"/>
<keyword evidence="1" id="KW-1133">Transmembrane helix</keyword>
<proteinExistence type="predicted"/>
<evidence type="ECO:0000313" key="2">
    <source>
        <dbReference type="EMBL" id="OGY68099.1"/>
    </source>
</evidence>
<feature type="transmembrane region" description="Helical" evidence="1">
    <location>
        <begin position="20"/>
        <end position="42"/>
    </location>
</feature>
<dbReference type="EMBL" id="MHJL01000007">
    <property type="protein sequence ID" value="OGY68099.1"/>
    <property type="molecule type" value="Genomic_DNA"/>
</dbReference>
<gene>
    <name evidence="2" type="ORF">A3I24_02380</name>
</gene>
<organism evidence="2 3">
    <name type="scientific">Candidatus Harrisonbacteria bacterium RIFCSPLOWO2_02_FULL_41_13b</name>
    <dbReference type="NCBI Taxonomy" id="1798409"/>
    <lineage>
        <taxon>Bacteria</taxon>
        <taxon>Candidatus Harrisoniibacteriota</taxon>
    </lineage>
</organism>
<keyword evidence="1" id="KW-0812">Transmembrane</keyword>
<dbReference type="Proteomes" id="UP000177690">
    <property type="component" value="Unassembled WGS sequence"/>
</dbReference>